<dbReference type="EMBL" id="UXAT02000015">
    <property type="protein sequence ID" value="VUX46443.1"/>
    <property type="molecule type" value="Genomic_DNA"/>
</dbReference>
<organism evidence="1 2">
    <name type="scientific">Candidatus Defluviicoccus seviourii</name>
    <dbReference type="NCBI Taxonomy" id="2565273"/>
    <lineage>
        <taxon>Bacteria</taxon>
        <taxon>Pseudomonadati</taxon>
        <taxon>Pseudomonadota</taxon>
        <taxon>Alphaproteobacteria</taxon>
        <taxon>Rhodospirillales</taxon>
        <taxon>Rhodospirillaceae</taxon>
        <taxon>Defluviicoccus</taxon>
    </lineage>
</organism>
<dbReference type="AlphaFoldDB" id="A0A564WFV2"/>
<evidence type="ECO:0000313" key="1">
    <source>
        <dbReference type="EMBL" id="VUX46443.1"/>
    </source>
</evidence>
<proteinExistence type="predicted"/>
<evidence type="ECO:0000313" key="2">
    <source>
        <dbReference type="Proteomes" id="UP000326641"/>
    </source>
</evidence>
<reference evidence="1" key="1">
    <citation type="submission" date="2018-11" db="EMBL/GenBank/DDBJ databases">
        <authorList>
            <person name="Onetto C."/>
        </authorList>
    </citation>
    <scope>NUCLEOTIDE SEQUENCE [LARGE SCALE GENOMIC DNA]</scope>
</reference>
<gene>
    <name evidence="1" type="ORF">DF3PA_220001</name>
</gene>
<keyword evidence="2" id="KW-1185">Reference proteome</keyword>
<name>A0A564WFV2_9PROT</name>
<protein>
    <submittedName>
        <fullName evidence="1">Uncharacterized protein</fullName>
    </submittedName>
</protein>
<comment type="caution">
    <text evidence="1">The sequence shown here is derived from an EMBL/GenBank/DDBJ whole genome shotgun (WGS) entry which is preliminary data.</text>
</comment>
<sequence length="71" mass="7992">MHCPALRKGRRYLFLALAENTRVLGSDCRPGHRPGRYFAGDRHHTGDLCGLLVLRVSIQNARIARAAQRPQ</sequence>
<dbReference type="Proteomes" id="UP000326641">
    <property type="component" value="Unassembled WGS sequence"/>
</dbReference>
<accession>A0A564WFV2</accession>